<evidence type="ECO:0000313" key="1">
    <source>
        <dbReference type="EMBL" id="RWZ78925.1"/>
    </source>
</evidence>
<dbReference type="Proteomes" id="UP000289257">
    <property type="component" value="Unassembled WGS sequence"/>
</dbReference>
<name>A0A4Q0AIA0_9BACT</name>
<evidence type="ECO:0000313" key="2">
    <source>
        <dbReference type="Proteomes" id="UP000289257"/>
    </source>
</evidence>
<gene>
    <name evidence="1" type="ORF">EOT05_04255</name>
</gene>
<reference evidence="1" key="1">
    <citation type="submission" date="2019-01" db="EMBL/GenBank/DDBJ databases">
        <title>Genomic signatures and co-occurrence patterns of the ultra-small Saccharimodia (Patescibacteria phylum) suggest a symbiotic lifestyle.</title>
        <authorList>
            <person name="Lemos L."/>
            <person name="Medeiros J."/>
            <person name="Andreote F."/>
            <person name="Fernandes G."/>
            <person name="Varani A."/>
            <person name="Oliveira G."/>
            <person name="Pylro V."/>
        </authorList>
    </citation>
    <scope>NUCLEOTIDE SEQUENCE [LARGE SCALE GENOMIC DNA]</scope>
    <source>
        <strain evidence="1">AMD02</strain>
    </source>
</reference>
<sequence>MSERIEHVVTVEQSVVVSQAMSRHFERLLELGAETAKNRACVDCAHLALCGIVINALRTKKSGTNISALGKVDVHGVKIDETAENICPKELVDEALRRNQSGDFWLLEADELNHAELEVRTAQTVQLAAEHVRRTVSNKIIK</sequence>
<dbReference type="EMBL" id="SCKX01000001">
    <property type="protein sequence ID" value="RWZ78925.1"/>
    <property type="molecule type" value="Genomic_DNA"/>
</dbReference>
<dbReference type="AlphaFoldDB" id="A0A4Q0AIA0"/>
<keyword evidence="2" id="KW-1185">Reference proteome</keyword>
<protein>
    <submittedName>
        <fullName evidence="1">Uncharacterized protein</fullName>
    </submittedName>
</protein>
<comment type="caution">
    <text evidence="1">The sequence shown here is derived from an EMBL/GenBank/DDBJ whole genome shotgun (WGS) entry which is preliminary data.</text>
</comment>
<organism evidence="1 2">
    <name type="scientific">Candidatus Microsaccharimonas sossegonensis</name>
    <dbReference type="NCBI Taxonomy" id="2506948"/>
    <lineage>
        <taxon>Bacteria</taxon>
        <taxon>Candidatus Saccharimonadota</taxon>
        <taxon>Candidatus Saccharimonadia</taxon>
        <taxon>Candidatus Saccharimonadales</taxon>
        <taxon>Candidatus Saccharimonadaceae</taxon>
        <taxon>Candidatus Microsaccharimonas</taxon>
    </lineage>
</organism>
<proteinExistence type="predicted"/>
<accession>A0A4Q0AIA0</accession>